<sequence>MCHIPCAKWLSACLTVSDLLLSPSISCRTALQLPNLLPATTSRVLLPCRCRMLWSVQCPSIAHHDRAAPSVNFPDRNFTRLPSSNSNLAVPVFQKHWSCCHPRPPLRFHFPLPQLFTSFLAFDAAVKLDGSSSLGTRCFFQVSRSVEHLGVGCGCGL</sequence>
<dbReference type="Proteomes" id="UP001243989">
    <property type="component" value="Unassembled WGS sequence"/>
</dbReference>
<dbReference type="AlphaFoldDB" id="A0AAJ0A2G0"/>
<dbReference type="EMBL" id="JAHMHQ010000001">
    <property type="protein sequence ID" value="KAK1655235.1"/>
    <property type="molecule type" value="Genomic_DNA"/>
</dbReference>
<proteinExistence type="predicted"/>
<dbReference type="RefSeq" id="XP_060451279.1">
    <property type="nucleotide sequence ID" value="XM_060581772.1"/>
</dbReference>
<evidence type="ECO:0000313" key="3">
    <source>
        <dbReference type="Proteomes" id="UP001243989"/>
    </source>
</evidence>
<evidence type="ECO:0000313" key="2">
    <source>
        <dbReference type="EMBL" id="KAK1655235.1"/>
    </source>
</evidence>
<evidence type="ECO:0000256" key="1">
    <source>
        <dbReference type="SAM" id="SignalP"/>
    </source>
</evidence>
<comment type="caution">
    <text evidence="2">The sequence shown here is derived from an EMBL/GenBank/DDBJ whole genome shotgun (WGS) entry which is preliminary data.</text>
</comment>
<feature type="chain" id="PRO_5042560896" description="Secreted protein" evidence="1">
    <location>
        <begin position="27"/>
        <end position="157"/>
    </location>
</feature>
<gene>
    <name evidence="2" type="ORF">BDP81DRAFT_1339</name>
</gene>
<organism evidence="2 3">
    <name type="scientific">Colletotrichum phormii</name>
    <dbReference type="NCBI Taxonomy" id="359342"/>
    <lineage>
        <taxon>Eukaryota</taxon>
        <taxon>Fungi</taxon>
        <taxon>Dikarya</taxon>
        <taxon>Ascomycota</taxon>
        <taxon>Pezizomycotina</taxon>
        <taxon>Sordariomycetes</taxon>
        <taxon>Hypocreomycetidae</taxon>
        <taxon>Glomerellales</taxon>
        <taxon>Glomerellaceae</taxon>
        <taxon>Colletotrichum</taxon>
        <taxon>Colletotrichum acutatum species complex</taxon>
    </lineage>
</organism>
<keyword evidence="1" id="KW-0732">Signal</keyword>
<protein>
    <recommendedName>
        <fullName evidence="4">Secreted protein</fullName>
    </recommendedName>
</protein>
<name>A0AAJ0A2G0_9PEZI</name>
<accession>A0AAJ0A2G0</accession>
<feature type="signal peptide" evidence="1">
    <location>
        <begin position="1"/>
        <end position="26"/>
    </location>
</feature>
<reference evidence="2" key="1">
    <citation type="submission" date="2021-06" db="EMBL/GenBank/DDBJ databases">
        <title>Comparative genomics, transcriptomics and evolutionary studies reveal genomic signatures of adaptation to plant cell wall in hemibiotrophic fungi.</title>
        <authorList>
            <consortium name="DOE Joint Genome Institute"/>
            <person name="Baroncelli R."/>
            <person name="Diaz J.F."/>
            <person name="Benocci T."/>
            <person name="Peng M."/>
            <person name="Battaglia E."/>
            <person name="Haridas S."/>
            <person name="Andreopoulos W."/>
            <person name="Labutti K."/>
            <person name="Pangilinan J."/>
            <person name="Floch G.L."/>
            <person name="Makela M.R."/>
            <person name="Henrissat B."/>
            <person name="Grigoriev I.V."/>
            <person name="Crouch J.A."/>
            <person name="De Vries R.P."/>
            <person name="Sukno S.A."/>
            <person name="Thon M.R."/>
        </authorList>
    </citation>
    <scope>NUCLEOTIDE SEQUENCE</scope>
    <source>
        <strain evidence="2">CBS 102054</strain>
    </source>
</reference>
<evidence type="ECO:0008006" key="4">
    <source>
        <dbReference type="Google" id="ProtNLM"/>
    </source>
</evidence>
<keyword evidence="3" id="KW-1185">Reference proteome</keyword>
<dbReference type="GeneID" id="85466634"/>